<keyword evidence="2 5" id="KW-0694">RNA-binding</keyword>
<dbReference type="AlphaFoldDB" id="A0A1H9CJB0"/>
<dbReference type="InterPro" id="IPR000702">
    <property type="entry name" value="Ribosomal_uL6-like"/>
</dbReference>
<dbReference type="GO" id="GO:0003735">
    <property type="term" value="F:structural constituent of ribosome"/>
    <property type="evidence" value="ECO:0007669"/>
    <property type="project" value="UniProtKB-UniRule"/>
</dbReference>
<dbReference type="InterPro" id="IPR002358">
    <property type="entry name" value="Ribosomal_uL6_CS"/>
</dbReference>
<dbReference type="NCBIfam" id="TIGR03654">
    <property type="entry name" value="L6_bact"/>
    <property type="match status" value="1"/>
</dbReference>
<dbReference type="InterPro" id="IPR019906">
    <property type="entry name" value="Ribosomal_uL6_bac-type"/>
</dbReference>
<dbReference type="PROSITE" id="PS00525">
    <property type="entry name" value="RIBOSOMAL_L6_1"/>
    <property type="match status" value="1"/>
</dbReference>
<dbReference type="Gene3D" id="3.90.930.12">
    <property type="entry name" value="Ribosomal protein L6, alpha-beta domain"/>
    <property type="match status" value="2"/>
</dbReference>
<feature type="domain" description="Large ribosomal subunit protein uL6 alpha-beta" evidence="8">
    <location>
        <begin position="11"/>
        <end position="82"/>
    </location>
</feature>
<keyword evidence="3 5" id="KW-0689">Ribosomal protein</keyword>
<proteinExistence type="inferred from homology"/>
<evidence type="ECO:0000313" key="9">
    <source>
        <dbReference type="EMBL" id="SEQ00783.1"/>
    </source>
</evidence>
<dbReference type="GO" id="GO:0002181">
    <property type="term" value="P:cytoplasmic translation"/>
    <property type="evidence" value="ECO:0007669"/>
    <property type="project" value="TreeGrafter"/>
</dbReference>
<gene>
    <name evidence="5" type="primary">rplF</name>
    <name evidence="9" type="ORF">SAMN04487977_102186</name>
</gene>
<dbReference type="FunFam" id="3.90.930.12:FF:000002">
    <property type="entry name" value="50S ribosomal protein L6"/>
    <property type="match status" value="1"/>
</dbReference>
<feature type="domain" description="Large ribosomal subunit protein uL6 alpha-beta" evidence="8">
    <location>
        <begin position="91"/>
        <end position="164"/>
    </location>
</feature>
<evidence type="ECO:0000256" key="3">
    <source>
        <dbReference type="ARBA" id="ARBA00022980"/>
    </source>
</evidence>
<evidence type="ECO:0000259" key="8">
    <source>
        <dbReference type="Pfam" id="PF00347"/>
    </source>
</evidence>
<reference evidence="9 10" key="1">
    <citation type="submission" date="2016-10" db="EMBL/GenBank/DDBJ databases">
        <authorList>
            <person name="de Groot N.N."/>
        </authorList>
    </citation>
    <scope>NUCLEOTIDE SEQUENCE [LARGE SCALE GENOMIC DNA]</scope>
    <source>
        <strain evidence="9 10">B25</strain>
    </source>
</reference>
<dbReference type="PANTHER" id="PTHR11655:SF14">
    <property type="entry name" value="LARGE RIBOSOMAL SUBUNIT PROTEIN UL6M"/>
    <property type="match status" value="1"/>
</dbReference>
<dbReference type="PIRSF" id="PIRSF002162">
    <property type="entry name" value="Ribosomal_L6"/>
    <property type="match status" value="1"/>
</dbReference>
<evidence type="ECO:0000256" key="7">
    <source>
        <dbReference type="RuleBase" id="RU003870"/>
    </source>
</evidence>
<dbReference type="eggNOG" id="COG0097">
    <property type="taxonomic scope" value="Bacteria"/>
</dbReference>
<accession>A0A1H9CJB0</accession>
<name>A0A1H9CJB0_9SPIR</name>
<dbReference type="STRING" id="163.SAMN04487775_10649"/>
<keyword evidence="4 5" id="KW-0687">Ribonucleoprotein</keyword>
<comment type="function">
    <text evidence="5 7">This protein binds to the 23S rRNA, and is important in its secondary structure. It is located near the subunit interface in the base of the L7/L12 stalk, and near the tRNA binding site of the peptidyltransferase center.</text>
</comment>
<evidence type="ECO:0000256" key="6">
    <source>
        <dbReference type="RuleBase" id="RU003869"/>
    </source>
</evidence>
<evidence type="ECO:0000313" key="10">
    <source>
        <dbReference type="Proteomes" id="UP000182360"/>
    </source>
</evidence>
<organism evidence="9 10">
    <name type="scientific">Treponema bryantii</name>
    <dbReference type="NCBI Taxonomy" id="163"/>
    <lineage>
        <taxon>Bacteria</taxon>
        <taxon>Pseudomonadati</taxon>
        <taxon>Spirochaetota</taxon>
        <taxon>Spirochaetia</taxon>
        <taxon>Spirochaetales</taxon>
        <taxon>Treponemataceae</taxon>
        <taxon>Treponema</taxon>
    </lineage>
</organism>
<protein>
    <recommendedName>
        <fullName evidence="5">Large ribosomal subunit protein uL6</fullName>
    </recommendedName>
</protein>
<dbReference type="PRINTS" id="PR00059">
    <property type="entry name" value="RIBOSOMALL6"/>
</dbReference>
<dbReference type="EMBL" id="FOFU01000002">
    <property type="protein sequence ID" value="SEQ00783.1"/>
    <property type="molecule type" value="Genomic_DNA"/>
</dbReference>
<dbReference type="InterPro" id="IPR036789">
    <property type="entry name" value="Ribosomal_uL6-like_a/b-dom_sf"/>
</dbReference>
<dbReference type="Proteomes" id="UP000182360">
    <property type="component" value="Unassembled WGS sequence"/>
</dbReference>
<dbReference type="PANTHER" id="PTHR11655">
    <property type="entry name" value="60S/50S RIBOSOMAL PROTEIN L6/L9"/>
    <property type="match status" value="1"/>
</dbReference>
<dbReference type="RefSeq" id="WP_074641236.1">
    <property type="nucleotide sequence ID" value="NZ_AP025286.1"/>
</dbReference>
<evidence type="ECO:0000256" key="5">
    <source>
        <dbReference type="HAMAP-Rule" id="MF_01365"/>
    </source>
</evidence>
<comment type="similarity">
    <text evidence="5 6">Belongs to the universal ribosomal protein uL6 family.</text>
</comment>
<dbReference type="GO" id="GO:0019843">
    <property type="term" value="F:rRNA binding"/>
    <property type="evidence" value="ECO:0007669"/>
    <property type="project" value="UniProtKB-UniRule"/>
</dbReference>
<evidence type="ECO:0000256" key="1">
    <source>
        <dbReference type="ARBA" id="ARBA00022730"/>
    </source>
</evidence>
<dbReference type="SUPFAM" id="SSF56053">
    <property type="entry name" value="Ribosomal protein L6"/>
    <property type="match status" value="2"/>
</dbReference>
<dbReference type="HAMAP" id="MF_01365_B">
    <property type="entry name" value="Ribosomal_uL6_B"/>
    <property type="match status" value="1"/>
</dbReference>
<dbReference type="GO" id="GO:0022625">
    <property type="term" value="C:cytosolic large ribosomal subunit"/>
    <property type="evidence" value="ECO:0007669"/>
    <property type="project" value="UniProtKB-UniRule"/>
</dbReference>
<evidence type="ECO:0000256" key="2">
    <source>
        <dbReference type="ARBA" id="ARBA00022884"/>
    </source>
</evidence>
<sequence>MSKVGKLPVAIPAGVTVNVANGVISVKGPKGELKQSFHDEIEIKVEGTEVVLTTKNNAKQTNAYHGLYRSLLNNMVKGVTEGFTKTLVITGVGYRAEVKGKELVMNLGYSSDYIAIIPEGLTVVATPDGKLTISGIDKQLVGEFSSQIRKLRKPEPYKGKGIRYDNEVIRRKVGKTGVK</sequence>
<keyword evidence="10" id="KW-1185">Reference proteome</keyword>
<keyword evidence="1 5" id="KW-0699">rRNA-binding</keyword>
<dbReference type="OrthoDB" id="9805007at2"/>
<dbReference type="InterPro" id="IPR020040">
    <property type="entry name" value="Ribosomal_uL6_a/b-dom"/>
</dbReference>
<dbReference type="Pfam" id="PF00347">
    <property type="entry name" value="Ribosomal_L6"/>
    <property type="match status" value="2"/>
</dbReference>
<evidence type="ECO:0000256" key="4">
    <source>
        <dbReference type="ARBA" id="ARBA00023274"/>
    </source>
</evidence>
<comment type="subunit">
    <text evidence="5">Part of the 50S ribosomal subunit.</text>
</comment>